<accession>A0ABY7GW92</accession>
<feature type="region of interest" description="Disordered" evidence="1">
    <location>
        <begin position="358"/>
        <end position="385"/>
    </location>
</feature>
<evidence type="ECO:0000256" key="1">
    <source>
        <dbReference type="SAM" id="MobiDB-lite"/>
    </source>
</evidence>
<dbReference type="EMBL" id="CP114040">
    <property type="protein sequence ID" value="WAS91244.1"/>
    <property type="molecule type" value="Genomic_DNA"/>
</dbReference>
<sequence length="385" mass="41851">MSDAESLAGGESLQARYAEDWTLGILWSPALWDACQARAKPLRLWATGPAQPGSNGGEFTPSLYVDPADPARLWYTPHPGLPAALFVPLPATRAAIEQALAEFGPRPPPLDLAEAKTVRAYMGAASFLRVPNPYSGELEAAGPHELDRHFNFSPAVTPHAWGSAFADDPLPDARPMSQLQTIVALREIRQQLAESLPRFTRRAWFSQAHVAIEMHARGTYVWEVKYRPSRFTSEVLAELNALAGQRYPADLPLDVAAALHGFMFLDAEWFAAEIAQETDPGQRGALVSGALAVAADDIVEASRIARAAITRELHDQVAVANAAVQYNWQFLLEELGSTTTSDELRAQITNVLIEGIAPPQVDEHGEPADLYDSIGGAEEEEEDDA</sequence>
<keyword evidence="3" id="KW-1185">Reference proteome</keyword>
<gene>
    <name evidence="2" type="ORF">O0S08_34075</name>
</gene>
<protein>
    <submittedName>
        <fullName evidence="2">Uncharacterized protein</fullName>
    </submittedName>
</protein>
<dbReference type="Proteomes" id="UP001164459">
    <property type="component" value="Chromosome"/>
</dbReference>
<dbReference type="RefSeq" id="WP_269033608.1">
    <property type="nucleotide sequence ID" value="NZ_CP114040.1"/>
</dbReference>
<name>A0ABY7GW92_9BACT</name>
<evidence type="ECO:0000313" key="3">
    <source>
        <dbReference type="Proteomes" id="UP001164459"/>
    </source>
</evidence>
<evidence type="ECO:0000313" key="2">
    <source>
        <dbReference type="EMBL" id="WAS91244.1"/>
    </source>
</evidence>
<proteinExistence type="predicted"/>
<reference evidence="2" key="1">
    <citation type="submission" date="2022-11" db="EMBL/GenBank/DDBJ databases">
        <title>Minimal conservation of predation-associated metabolite biosynthetic gene clusters underscores biosynthetic potential of Myxococcota including descriptions for ten novel species: Archangium lansinium sp. nov., Myxococcus landrumus sp. nov., Nannocystis bai.</title>
        <authorList>
            <person name="Ahearne A."/>
            <person name="Stevens C."/>
            <person name="Dowd S."/>
        </authorList>
    </citation>
    <scope>NUCLEOTIDE SEQUENCE</scope>
    <source>
        <strain evidence="2">Fl3</strain>
    </source>
</reference>
<organism evidence="2 3">
    <name type="scientific">Nannocystis punicea</name>
    <dbReference type="NCBI Taxonomy" id="2995304"/>
    <lineage>
        <taxon>Bacteria</taxon>
        <taxon>Pseudomonadati</taxon>
        <taxon>Myxococcota</taxon>
        <taxon>Polyangia</taxon>
        <taxon>Nannocystales</taxon>
        <taxon>Nannocystaceae</taxon>
        <taxon>Nannocystis</taxon>
    </lineage>
</organism>